<proteinExistence type="predicted"/>
<dbReference type="Pfam" id="PF10039">
    <property type="entry name" value="DUF2275"/>
    <property type="match status" value="1"/>
</dbReference>
<organism evidence="5 6">
    <name type="scientific">Candidatus Manganitrophus noduliformans</name>
    <dbReference type="NCBI Taxonomy" id="2606439"/>
    <lineage>
        <taxon>Bacteria</taxon>
        <taxon>Pseudomonadati</taxon>
        <taxon>Nitrospirota</taxon>
        <taxon>Nitrospiria</taxon>
        <taxon>Candidatus Troglogloeales</taxon>
        <taxon>Candidatus Manganitrophaceae</taxon>
        <taxon>Candidatus Manganitrophus</taxon>
    </lineage>
</organism>
<dbReference type="AlphaFoldDB" id="A0A7X6DR45"/>
<feature type="region of interest" description="Disordered" evidence="1">
    <location>
        <begin position="261"/>
        <end position="284"/>
    </location>
</feature>
<feature type="transmembrane region" description="Helical" evidence="2">
    <location>
        <begin position="92"/>
        <end position="110"/>
    </location>
</feature>
<evidence type="ECO:0000259" key="3">
    <source>
        <dbReference type="Pfam" id="PF10039"/>
    </source>
</evidence>
<dbReference type="RefSeq" id="WP_168061186.1">
    <property type="nucleotide sequence ID" value="NZ_VTOW01000002.1"/>
</dbReference>
<dbReference type="Proteomes" id="UP000534783">
    <property type="component" value="Unassembled WGS sequence"/>
</dbReference>
<keyword evidence="2" id="KW-0812">Transmembrane</keyword>
<feature type="compositionally biased region" description="Basic and acidic residues" evidence="1">
    <location>
        <begin position="193"/>
        <end position="204"/>
    </location>
</feature>
<keyword evidence="2" id="KW-0472">Membrane</keyword>
<feature type="compositionally biased region" description="Basic and acidic residues" evidence="1">
    <location>
        <begin position="216"/>
        <end position="231"/>
    </location>
</feature>
<keyword evidence="6" id="KW-1185">Reference proteome</keyword>
<dbReference type="Pfam" id="PF13490">
    <property type="entry name" value="zf-HC2"/>
    <property type="match status" value="1"/>
</dbReference>
<gene>
    <name evidence="5" type="ORF">MNODULE_13765</name>
</gene>
<comment type="caution">
    <text evidence="5">The sequence shown here is derived from an EMBL/GenBank/DDBJ whole genome shotgun (WGS) entry which is preliminary data.</text>
</comment>
<sequence>MNCDQIQEQLSEYLDNRLEDADRRRAIEDHLASCPRCLPEAKQLRDGIKGVAGLPEVELPAGFSQRVMARVREEGAGPTLWERLFQPLRIKIPLHATALLLVVGLAVFLYRANEPMEQMAQSIPSEAAPALKQAPLAVEESKSADTAGPPAAPSEQLLSDSLQAPPAETDKIEPSARQDRAAPAPAPAQEMMAFKEAESGKTESETGLPAGPPLPERGEQRTAEALPKRESPSPPDILLTLLTRGKADGPMDLSAKVREIVQHSGGTLHPAAERDDPNNAKPRFRLDLPRSEYSRFKSELTQVGEIISESQPSASSPPPAGATPSSSIRIELTFLFEKTKEEGATSPSPTR</sequence>
<evidence type="ECO:0000313" key="5">
    <source>
        <dbReference type="EMBL" id="NKE71810.1"/>
    </source>
</evidence>
<reference evidence="5 6" key="1">
    <citation type="journal article" date="2020" name="Nature">
        <title>Bacterial chemolithoautotrophy via manganese oxidation.</title>
        <authorList>
            <person name="Yu H."/>
            <person name="Leadbetter J.R."/>
        </authorList>
    </citation>
    <scope>NUCLEOTIDE SEQUENCE [LARGE SCALE GENOMIC DNA]</scope>
    <source>
        <strain evidence="5 6">Mn-1</strain>
    </source>
</reference>
<feature type="region of interest" description="Disordered" evidence="1">
    <location>
        <begin position="303"/>
        <end position="327"/>
    </location>
</feature>
<feature type="domain" description="DUF2275" evidence="3">
    <location>
        <begin position="55"/>
        <end position="220"/>
    </location>
</feature>
<name>A0A7X6DR45_9BACT</name>
<dbReference type="InterPro" id="IPR041916">
    <property type="entry name" value="Anti_sigma_zinc_sf"/>
</dbReference>
<dbReference type="EMBL" id="VTOW01000002">
    <property type="protein sequence ID" value="NKE71810.1"/>
    <property type="molecule type" value="Genomic_DNA"/>
</dbReference>
<keyword evidence="2" id="KW-1133">Transmembrane helix</keyword>
<feature type="compositionally biased region" description="Basic and acidic residues" evidence="1">
    <location>
        <begin position="168"/>
        <end position="180"/>
    </location>
</feature>
<accession>A0A7X6DR45</accession>
<feature type="compositionally biased region" description="Basic and acidic residues" evidence="1">
    <location>
        <begin position="271"/>
        <end position="284"/>
    </location>
</feature>
<dbReference type="InterPro" id="IPR018734">
    <property type="entry name" value="DUF2275"/>
</dbReference>
<feature type="domain" description="Putative zinc-finger" evidence="4">
    <location>
        <begin position="3"/>
        <end position="37"/>
    </location>
</feature>
<evidence type="ECO:0000256" key="2">
    <source>
        <dbReference type="SAM" id="Phobius"/>
    </source>
</evidence>
<evidence type="ECO:0000256" key="1">
    <source>
        <dbReference type="SAM" id="MobiDB-lite"/>
    </source>
</evidence>
<feature type="region of interest" description="Disordered" evidence="1">
    <location>
        <begin position="131"/>
        <end position="239"/>
    </location>
</feature>
<evidence type="ECO:0000259" key="4">
    <source>
        <dbReference type="Pfam" id="PF13490"/>
    </source>
</evidence>
<protein>
    <submittedName>
        <fullName evidence="5">DUF2275 domain-containing protein</fullName>
    </submittedName>
</protein>
<dbReference type="InterPro" id="IPR027383">
    <property type="entry name" value="Znf_put"/>
</dbReference>
<evidence type="ECO:0000313" key="6">
    <source>
        <dbReference type="Proteomes" id="UP000534783"/>
    </source>
</evidence>
<dbReference type="Gene3D" id="1.10.10.1320">
    <property type="entry name" value="Anti-sigma factor, zinc-finger domain"/>
    <property type="match status" value="1"/>
</dbReference>